<sequence length="34" mass="4141">MDLFFRIIEKMIVYDNKKIIVTLLDRTEIEVVIE</sequence>
<proteinExistence type="predicted"/>
<name>A0A645G925_9ZZZZ</name>
<accession>A0A645G925</accession>
<comment type="caution">
    <text evidence="1">The sequence shown here is derived from an EMBL/GenBank/DDBJ whole genome shotgun (WGS) entry which is preliminary data.</text>
</comment>
<dbReference type="AlphaFoldDB" id="A0A645G925"/>
<evidence type="ECO:0000313" key="1">
    <source>
        <dbReference type="EMBL" id="MPN20584.1"/>
    </source>
</evidence>
<reference evidence="1" key="1">
    <citation type="submission" date="2019-08" db="EMBL/GenBank/DDBJ databases">
        <authorList>
            <person name="Kucharzyk K."/>
            <person name="Murdoch R.W."/>
            <person name="Higgins S."/>
            <person name="Loffler F."/>
        </authorList>
    </citation>
    <scope>NUCLEOTIDE SEQUENCE</scope>
</reference>
<dbReference type="EMBL" id="VSSQ01068391">
    <property type="protein sequence ID" value="MPN20584.1"/>
    <property type="molecule type" value="Genomic_DNA"/>
</dbReference>
<organism evidence="1">
    <name type="scientific">bioreactor metagenome</name>
    <dbReference type="NCBI Taxonomy" id="1076179"/>
    <lineage>
        <taxon>unclassified sequences</taxon>
        <taxon>metagenomes</taxon>
        <taxon>ecological metagenomes</taxon>
    </lineage>
</organism>
<gene>
    <name evidence="1" type="ORF">SDC9_167963</name>
</gene>
<protein>
    <submittedName>
        <fullName evidence="1">Uncharacterized protein</fullName>
    </submittedName>
</protein>